<evidence type="ECO:0000313" key="5">
    <source>
        <dbReference type="Proteomes" id="UP000006852"/>
    </source>
</evidence>
<accession>F2NW61</accession>
<dbReference type="NCBIfam" id="TIGR00254">
    <property type="entry name" value="GGDEF"/>
    <property type="match status" value="1"/>
</dbReference>
<dbReference type="PROSITE" id="PS50887">
    <property type="entry name" value="GGDEF"/>
    <property type="match status" value="1"/>
</dbReference>
<evidence type="ECO:0000256" key="1">
    <source>
        <dbReference type="SAM" id="Coils"/>
    </source>
</evidence>
<dbReference type="HOGENOM" id="CLU_000445_70_50_12"/>
<name>F2NW61_TRES6</name>
<feature type="domain" description="GGDEF" evidence="3">
    <location>
        <begin position="194"/>
        <end position="319"/>
    </location>
</feature>
<gene>
    <name evidence="4" type="ordered locus">Tresu_2043</name>
</gene>
<organism evidence="4 5">
    <name type="scientific">Treponema succinifaciens (strain ATCC 33096 / DSM 2489 / 6091)</name>
    <dbReference type="NCBI Taxonomy" id="869209"/>
    <lineage>
        <taxon>Bacteria</taxon>
        <taxon>Pseudomonadati</taxon>
        <taxon>Spirochaetota</taxon>
        <taxon>Spirochaetia</taxon>
        <taxon>Spirochaetales</taxon>
        <taxon>Treponemataceae</taxon>
        <taxon>Treponema</taxon>
    </lineage>
</organism>
<evidence type="ECO:0000313" key="4">
    <source>
        <dbReference type="EMBL" id="AEB14916.1"/>
    </source>
</evidence>
<dbReference type="InterPro" id="IPR029787">
    <property type="entry name" value="Nucleotide_cyclase"/>
</dbReference>
<dbReference type="CDD" id="cd01948">
    <property type="entry name" value="EAL"/>
    <property type="match status" value="1"/>
</dbReference>
<dbReference type="CDD" id="cd01949">
    <property type="entry name" value="GGDEF"/>
    <property type="match status" value="1"/>
</dbReference>
<dbReference type="eggNOG" id="COG5001">
    <property type="taxonomic scope" value="Bacteria"/>
</dbReference>
<dbReference type="STRING" id="869209.Tresu_2043"/>
<dbReference type="PANTHER" id="PTHR33121">
    <property type="entry name" value="CYCLIC DI-GMP PHOSPHODIESTERASE PDEF"/>
    <property type="match status" value="1"/>
</dbReference>
<dbReference type="OrthoDB" id="366324at2"/>
<keyword evidence="5" id="KW-1185">Reference proteome</keyword>
<dbReference type="PANTHER" id="PTHR33121:SF70">
    <property type="entry name" value="SIGNALING PROTEIN YKOW"/>
    <property type="match status" value="1"/>
</dbReference>
<dbReference type="Gene3D" id="3.30.70.270">
    <property type="match status" value="1"/>
</dbReference>
<reference evidence="5" key="2">
    <citation type="submission" date="2011-04" db="EMBL/GenBank/DDBJ databases">
        <title>The complete genome of chromosome of Treponema succinifaciens DSM 2489.</title>
        <authorList>
            <person name="Lucas S."/>
            <person name="Copeland A."/>
            <person name="Lapidus A."/>
            <person name="Bruce D."/>
            <person name="Goodwin L."/>
            <person name="Pitluck S."/>
            <person name="Peters L."/>
            <person name="Kyrpides N."/>
            <person name="Mavromatis K."/>
            <person name="Ivanova N."/>
            <person name="Ovchinnikova G."/>
            <person name="Teshima H."/>
            <person name="Detter J.C."/>
            <person name="Tapia R."/>
            <person name="Han C."/>
            <person name="Land M."/>
            <person name="Hauser L."/>
            <person name="Markowitz V."/>
            <person name="Cheng J.-F."/>
            <person name="Hugenholtz P."/>
            <person name="Woyke T."/>
            <person name="Wu D."/>
            <person name="Gronow S."/>
            <person name="Wellnitz S."/>
            <person name="Brambilla E."/>
            <person name="Klenk H.-P."/>
            <person name="Eisen J.A."/>
        </authorList>
    </citation>
    <scope>NUCLEOTIDE SEQUENCE [LARGE SCALE GENOMIC DNA]</scope>
    <source>
        <strain evidence="5">ATCC 33096 / DSM 2489 / 6091</strain>
    </source>
</reference>
<dbReference type="PROSITE" id="PS50883">
    <property type="entry name" value="EAL"/>
    <property type="match status" value="1"/>
</dbReference>
<dbReference type="InterPro" id="IPR035919">
    <property type="entry name" value="EAL_sf"/>
</dbReference>
<keyword evidence="1" id="KW-0175">Coiled coil</keyword>
<proteinExistence type="predicted"/>
<dbReference type="Gene3D" id="3.20.20.450">
    <property type="entry name" value="EAL domain"/>
    <property type="match status" value="1"/>
</dbReference>
<dbReference type="AlphaFoldDB" id="F2NW61"/>
<dbReference type="RefSeq" id="WP_013702172.1">
    <property type="nucleotide sequence ID" value="NC_015385.1"/>
</dbReference>
<dbReference type="SMART" id="SM00052">
    <property type="entry name" value="EAL"/>
    <property type="match status" value="1"/>
</dbReference>
<feature type="coiled-coil region" evidence="1">
    <location>
        <begin position="118"/>
        <end position="159"/>
    </location>
</feature>
<dbReference type="EMBL" id="CP002631">
    <property type="protein sequence ID" value="AEB14916.1"/>
    <property type="molecule type" value="Genomic_DNA"/>
</dbReference>
<dbReference type="InterPro" id="IPR000160">
    <property type="entry name" value="GGDEF_dom"/>
</dbReference>
<feature type="domain" description="EAL" evidence="2">
    <location>
        <begin position="328"/>
        <end position="583"/>
    </location>
</feature>
<dbReference type="SMART" id="SM00267">
    <property type="entry name" value="GGDEF"/>
    <property type="match status" value="1"/>
</dbReference>
<dbReference type="Pfam" id="PF00990">
    <property type="entry name" value="GGDEF"/>
    <property type="match status" value="1"/>
</dbReference>
<dbReference type="GeneID" id="302999164"/>
<dbReference type="InterPro" id="IPR043128">
    <property type="entry name" value="Rev_trsase/Diguanyl_cyclase"/>
</dbReference>
<dbReference type="Proteomes" id="UP000006852">
    <property type="component" value="Chromosome"/>
</dbReference>
<evidence type="ECO:0000259" key="3">
    <source>
        <dbReference type="PROSITE" id="PS50887"/>
    </source>
</evidence>
<dbReference type="GO" id="GO:0071111">
    <property type="term" value="F:cyclic-guanylate-specific phosphodiesterase activity"/>
    <property type="evidence" value="ECO:0007669"/>
    <property type="project" value="InterPro"/>
</dbReference>
<evidence type="ECO:0000259" key="2">
    <source>
        <dbReference type="PROSITE" id="PS50883"/>
    </source>
</evidence>
<sequence>MLELSEYKTILDTIPAAVIIAVPVKQDEKITDFSIVYVNECFRNLTKNFIKEGVLFSSFKEKISQDINWFDMAVETIKTKKTIEETFYSHNFSIWIQLVEKCVPGDYVAVSLTNVSQAKEYESALSEQNKKLEEVTSQLKSSRLNLDSQLKNIQQLNEQLLFAAYHDSLTDLYNRSWLSTMMKVQIKETTEKNEKFGILLFDIDNMKDINDSRGHNAGDELLKQVATILKLMESKTVTATRFGGDEFVLLYKNIKDRDEAIEISKKALRFLNAEGIGISGGISIFPDDSKKTEDLLKFADMAKIEAKKNGKNNVACFHSLMQEKFLSKLNIETKMSKAMASRNFQLYYQPQFDAKTKELRGFEALLRWYDSDLGWISPEQFIPLAEETHLVVPLGDWVMTTALATIKEWEMKFSFNGIISVNISPVQFVQEDFIEKLFKKIEKSGIDKKHLEIEITEGVLIDNVEDTISKLNKIREQGVGLSLDDFGTGYSSLRYLQLLPLTTLKIDKSFVSNIAEKDGFEAKLTESIISLVSKMGLNTIAEGVENEEQLKMIQKFNCRTIQGFLLGKPMPKEQCEKLLVENLGKTSS</sequence>
<dbReference type="InterPro" id="IPR001633">
    <property type="entry name" value="EAL_dom"/>
</dbReference>
<dbReference type="Pfam" id="PF00563">
    <property type="entry name" value="EAL"/>
    <property type="match status" value="1"/>
</dbReference>
<dbReference type="SUPFAM" id="SSF141868">
    <property type="entry name" value="EAL domain-like"/>
    <property type="match status" value="1"/>
</dbReference>
<protein>
    <submittedName>
        <fullName evidence="4">Diguanylate cyclase/phosphodiesterase</fullName>
    </submittedName>
</protein>
<dbReference type="KEGG" id="tsu:Tresu_2043"/>
<reference evidence="4 5" key="1">
    <citation type="journal article" date="2011" name="Stand. Genomic Sci.">
        <title>Complete genome sequence of Treponema succinifaciens type strain (6091).</title>
        <authorList>
            <person name="Han C."/>
            <person name="Gronow S."/>
            <person name="Teshima H."/>
            <person name="Lapidus A."/>
            <person name="Nolan M."/>
            <person name="Lucas S."/>
            <person name="Hammon N."/>
            <person name="Deshpande S."/>
            <person name="Cheng J.F."/>
            <person name="Zeytun A."/>
            <person name="Tapia R."/>
            <person name="Goodwin L."/>
            <person name="Pitluck S."/>
            <person name="Liolios K."/>
            <person name="Pagani I."/>
            <person name="Ivanova N."/>
            <person name="Mavromatis K."/>
            <person name="Mikhailova N."/>
            <person name="Huntemann M."/>
            <person name="Pati A."/>
            <person name="Chen A."/>
            <person name="Palaniappan K."/>
            <person name="Land M."/>
            <person name="Hauser L."/>
            <person name="Brambilla E.M."/>
            <person name="Rohde M."/>
            <person name="Goker M."/>
            <person name="Woyke T."/>
            <person name="Bristow J."/>
            <person name="Eisen J.A."/>
            <person name="Markowitz V."/>
            <person name="Hugenholtz P."/>
            <person name="Kyrpides N.C."/>
            <person name="Klenk H.P."/>
            <person name="Detter J.C."/>
        </authorList>
    </citation>
    <scope>NUCLEOTIDE SEQUENCE [LARGE SCALE GENOMIC DNA]</scope>
    <source>
        <strain evidence="5">ATCC 33096 / DSM 2489 / 6091</strain>
    </source>
</reference>
<dbReference type="SUPFAM" id="SSF55073">
    <property type="entry name" value="Nucleotide cyclase"/>
    <property type="match status" value="1"/>
</dbReference>
<dbReference type="InterPro" id="IPR050706">
    <property type="entry name" value="Cyclic-di-GMP_PDE-like"/>
</dbReference>